<dbReference type="AlphaFoldDB" id="A0A2V1D1F5"/>
<evidence type="ECO:0000256" key="1">
    <source>
        <dbReference type="SAM" id="SignalP"/>
    </source>
</evidence>
<dbReference type="EMBL" id="KZ805764">
    <property type="protein sequence ID" value="PVH91868.1"/>
    <property type="molecule type" value="Genomic_DNA"/>
</dbReference>
<evidence type="ECO:0000313" key="3">
    <source>
        <dbReference type="Proteomes" id="UP000244855"/>
    </source>
</evidence>
<protein>
    <recommendedName>
        <fullName evidence="4">Secreted protein</fullName>
    </recommendedName>
</protein>
<gene>
    <name evidence="2" type="ORF">DM02DRAFT_311633</name>
</gene>
<evidence type="ECO:0008006" key="4">
    <source>
        <dbReference type="Google" id="ProtNLM"/>
    </source>
</evidence>
<evidence type="ECO:0000313" key="2">
    <source>
        <dbReference type="EMBL" id="PVH91868.1"/>
    </source>
</evidence>
<proteinExistence type="predicted"/>
<keyword evidence="1" id="KW-0732">Signal</keyword>
<feature type="chain" id="PRO_5016112077" description="Secreted protein" evidence="1">
    <location>
        <begin position="21"/>
        <end position="161"/>
    </location>
</feature>
<reference evidence="2 3" key="1">
    <citation type="journal article" date="2018" name="Sci. Rep.">
        <title>Comparative genomics provides insights into the lifestyle and reveals functional heterogeneity of dark septate endophytic fungi.</title>
        <authorList>
            <person name="Knapp D.G."/>
            <person name="Nemeth J.B."/>
            <person name="Barry K."/>
            <person name="Hainaut M."/>
            <person name="Henrissat B."/>
            <person name="Johnson J."/>
            <person name="Kuo A."/>
            <person name="Lim J.H.P."/>
            <person name="Lipzen A."/>
            <person name="Nolan M."/>
            <person name="Ohm R.A."/>
            <person name="Tamas L."/>
            <person name="Grigoriev I.V."/>
            <person name="Spatafora J.W."/>
            <person name="Nagy L.G."/>
            <person name="Kovacs G.M."/>
        </authorList>
    </citation>
    <scope>NUCLEOTIDE SEQUENCE [LARGE SCALE GENOMIC DNA]</scope>
    <source>
        <strain evidence="2 3">DSE2036</strain>
    </source>
</reference>
<keyword evidence="3" id="KW-1185">Reference proteome</keyword>
<accession>A0A2V1D1F5</accession>
<feature type="signal peptide" evidence="1">
    <location>
        <begin position="1"/>
        <end position="20"/>
    </location>
</feature>
<sequence length="161" mass="18557">MSRSLLLKIVLATTANCANCEVSRERTFNYSQNSPRGERFDHRPSLTLRQSVQIGAFFFLLTLTRVAFASRLRTSRTCRRLISLLCPDQITGNTQSIALPRLNWVTYYVAAEWLAMLVKLRQQLKTLLFLVRRQQLSNFAMAAGRLYPLAQRGLRRSESWS</sequence>
<organism evidence="2 3">
    <name type="scientific">Periconia macrospinosa</name>
    <dbReference type="NCBI Taxonomy" id="97972"/>
    <lineage>
        <taxon>Eukaryota</taxon>
        <taxon>Fungi</taxon>
        <taxon>Dikarya</taxon>
        <taxon>Ascomycota</taxon>
        <taxon>Pezizomycotina</taxon>
        <taxon>Dothideomycetes</taxon>
        <taxon>Pleosporomycetidae</taxon>
        <taxon>Pleosporales</taxon>
        <taxon>Massarineae</taxon>
        <taxon>Periconiaceae</taxon>
        <taxon>Periconia</taxon>
    </lineage>
</organism>
<name>A0A2V1D1F5_9PLEO</name>
<dbReference type="Proteomes" id="UP000244855">
    <property type="component" value="Unassembled WGS sequence"/>
</dbReference>